<dbReference type="SUPFAM" id="SSF52540">
    <property type="entry name" value="P-loop containing nucleoside triphosphate hydrolases"/>
    <property type="match status" value="2"/>
</dbReference>
<keyword evidence="6" id="KW-0547">Nucleotide-binding</keyword>
<sequence>MNDTLAKGTPRLSARGVAKSFHGNPALRSVDLDLWGGEMLALVGANGAGKSTLVKIICGAQQADAGTLSIDGKPVSMRSVGDALASGIAVAHQQIAVISTLTAAENIMLGREPLSGGLIRSRALRAEASRFAQRFGIDIDLDTECGDLTLGENKILDILKALVSEPAILILDEPTASLTLNESRKLFSFLRDLKSHGLSILFISHHLNEIFEQCDRVAVLKDGEKVHDGLVTDTTLQEVVHLMVGRRIEDQHWASSASYDAVATRIHNARIGHLEVPNLVVHAGEIVGIAGVMGAGQTGVLEALAGSVSAKVEGDCVVNGERGFPRDVAEAIDRGVYLVADERLRKALFPGLTVEENLMTGALGQTSRSGFMQQTLTRTLAHDAVAQLGIKCSGIGQDVLQLSGGNQQKVAFGRWLIRMGRSDAGRKPLLLLDNPTEGVDVGSKAEIYALIHELVKAGASVLIASAEFEEMLKLCDRIYCIADGVVGECLDRTEFSEARLLLEVN</sequence>
<evidence type="ECO:0000256" key="3">
    <source>
        <dbReference type="ARBA" id="ARBA00022519"/>
    </source>
</evidence>
<organism evidence="9 10">
    <name type="scientific">Caballeronia telluris</name>
    <dbReference type="NCBI Taxonomy" id="326475"/>
    <lineage>
        <taxon>Bacteria</taxon>
        <taxon>Pseudomonadati</taxon>
        <taxon>Pseudomonadota</taxon>
        <taxon>Betaproteobacteria</taxon>
        <taxon>Burkholderiales</taxon>
        <taxon>Burkholderiaceae</taxon>
        <taxon>Caballeronia</taxon>
    </lineage>
</organism>
<dbReference type="STRING" id="326475.AWB66_04936"/>
<evidence type="ECO:0000256" key="4">
    <source>
        <dbReference type="ARBA" id="ARBA00022597"/>
    </source>
</evidence>
<keyword evidence="3" id="KW-0997">Cell inner membrane</keyword>
<dbReference type="EMBL" id="FCNZ02000023">
    <property type="protein sequence ID" value="SAL74025.1"/>
    <property type="molecule type" value="Genomic_DNA"/>
</dbReference>
<dbReference type="GO" id="GO:0016887">
    <property type="term" value="F:ATP hydrolysis activity"/>
    <property type="evidence" value="ECO:0007669"/>
    <property type="project" value="InterPro"/>
</dbReference>
<evidence type="ECO:0000256" key="6">
    <source>
        <dbReference type="ARBA" id="ARBA00022741"/>
    </source>
</evidence>
<dbReference type="Pfam" id="PF00005">
    <property type="entry name" value="ABC_tran"/>
    <property type="match status" value="2"/>
</dbReference>
<dbReference type="PANTHER" id="PTHR43790">
    <property type="entry name" value="CARBOHYDRATE TRANSPORT ATP-BINDING PROTEIN MG119-RELATED"/>
    <property type="match status" value="1"/>
</dbReference>
<dbReference type="InterPro" id="IPR027417">
    <property type="entry name" value="P-loop_NTPase"/>
</dbReference>
<evidence type="ECO:0000256" key="2">
    <source>
        <dbReference type="ARBA" id="ARBA00022475"/>
    </source>
</evidence>
<comment type="caution">
    <text evidence="9">The sequence shown here is derived from an EMBL/GenBank/DDBJ whole genome shotgun (WGS) entry which is preliminary data.</text>
</comment>
<evidence type="ECO:0000256" key="7">
    <source>
        <dbReference type="ARBA" id="ARBA00022840"/>
    </source>
</evidence>
<dbReference type="InterPro" id="IPR003593">
    <property type="entry name" value="AAA+_ATPase"/>
</dbReference>
<dbReference type="GO" id="GO:0005524">
    <property type="term" value="F:ATP binding"/>
    <property type="evidence" value="ECO:0007669"/>
    <property type="project" value="UniProtKB-KW"/>
</dbReference>
<dbReference type="PANTHER" id="PTHR43790:SF9">
    <property type="entry name" value="GALACTOFURANOSE TRANSPORTER ATP-BINDING PROTEIN YTFR"/>
    <property type="match status" value="1"/>
</dbReference>
<dbReference type="InterPro" id="IPR050107">
    <property type="entry name" value="ABC_carbohydrate_import_ATPase"/>
</dbReference>
<evidence type="ECO:0000313" key="10">
    <source>
        <dbReference type="Proteomes" id="UP000054717"/>
    </source>
</evidence>
<dbReference type="PROSITE" id="PS50893">
    <property type="entry name" value="ABC_TRANSPORTER_2"/>
    <property type="match status" value="2"/>
</dbReference>
<dbReference type="CDD" id="cd03215">
    <property type="entry name" value="ABC_Carb_Monos_II"/>
    <property type="match status" value="1"/>
</dbReference>
<dbReference type="Proteomes" id="UP000054717">
    <property type="component" value="Unassembled WGS sequence"/>
</dbReference>
<dbReference type="InterPro" id="IPR003439">
    <property type="entry name" value="ABC_transporter-like_ATP-bd"/>
</dbReference>
<dbReference type="AlphaFoldDB" id="A0A158JZ59"/>
<reference evidence="9" key="1">
    <citation type="submission" date="2016-01" db="EMBL/GenBank/DDBJ databases">
        <authorList>
            <person name="Peeters Charlotte."/>
        </authorList>
    </citation>
    <scope>NUCLEOTIDE SEQUENCE</scope>
    <source>
        <strain evidence="9">LMG 22936</strain>
    </source>
</reference>
<proteinExistence type="predicted"/>
<keyword evidence="2" id="KW-1003">Cell membrane</keyword>
<keyword evidence="3" id="KW-0472">Membrane</keyword>
<protein>
    <submittedName>
        <fullName evidence="9">ABC transporter-like protein</fullName>
    </submittedName>
</protein>
<dbReference type="InterPro" id="IPR017871">
    <property type="entry name" value="ABC_transporter-like_CS"/>
</dbReference>
<feature type="domain" description="ABC transporter" evidence="8">
    <location>
        <begin position="257"/>
        <end position="504"/>
    </location>
</feature>
<dbReference type="RefSeq" id="WP_087632715.1">
    <property type="nucleotide sequence ID" value="NZ_FCNZ02000023.1"/>
</dbReference>
<keyword evidence="10" id="KW-1185">Reference proteome</keyword>
<keyword evidence="1" id="KW-0813">Transport</keyword>
<name>A0A158JZ59_9BURK</name>
<evidence type="ECO:0000256" key="5">
    <source>
        <dbReference type="ARBA" id="ARBA00022737"/>
    </source>
</evidence>
<accession>A0A158JZ59</accession>
<keyword evidence="5" id="KW-0677">Repeat</keyword>
<evidence type="ECO:0000259" key="8">
    <source>
        <dbReference type="PROSITE" id="PS50893"/>
    </source>
</evidence>
<dbReference type="SMART" id="SM00382">
    <property type="entry name" value="AAA"/>
    <property type="match status" value="2"/>
</dbReference>
<gene>
    <name evidence="9" type="ORF">AWB66_04936</name>
</gene>
<evidence type="ECO:0000256" key="1">
    <source>
        <dbReference type="ARBA" id="ARBA00022448"/>
    </source>
</evidence>
<dbReference type="CDD" id="cd03216">
    <property type="entry name" value="ABC_Carb_Monos_I"/>
    <property type="match status" value="1"/>
</dbReference>
<evidence type="ECO:0000313" key="9">
    <source>
        <dbReference type="EMBL" id="SAL74025.1"/>
    </source>
</evidence>
<feature type="domain" description="ABC transporter" evidence="8">
    <location>
        <begin position="12"/>
        <end position="247"/>
    </location>
</feature>
<keyword evidence="7" id="KW-0067">ATP-binding</keyword>
<dbReference type="Gene3D" id="3.40.50.300">
    <property type="entry name" value="P-loop containing nucleotide triphosphate hydrolases"/>
    <property type="match status" value="2"/>
</dbReference>
<keyword evidence="4" id="KW-0762">Sugar transport</keyword>
<dbReference type="PROSITE" id="PS00211">
    <property type="entry name" value="ABC_TRANSPORTER_1"/>
    <property type="match status" value="1"/>
</dbReference>